<reference evidence="2" key="1">
    <citation type="journal article" date="2019" name="Int. J. Syst. Evol. Microbiol.">
        <title>The Global Catalogue of Microorganisms (GCM) 10K type strain sequencing project: providing services to taxonomists for standard genome sequencing and annotation.</title>
        <authorList>
            <consortium name="The Broad Institute Genomics Platform"/>
            <consortium name="The Broad Institute Genome Sequencing Center for Infectious Disease"/>
            <person name="Wu L."/>
            <person name="Ma J."/>
        </authorList>
    </citation>
    <scope>NUCLEOTIDE SEQUENCE [LARGE SCALE GENOMIC DNA]</scope>
    <source>
        <strain evidence="2">JCM 4805</strain>
    </source>
</reference>
<dbReference type="SUPFAM" id="SSF52540">
    <property type="entry name" value="P-loop containing nucleoside triphosphate hydrolases"/>
    <property type="match status" value="1"/>
</dbReference>
<keyword evidence="2" id="KW-1185">Reference proteome</keyword>
<sequence>MTGAIRALSGDWSPPGGRPVELVLRTLGERTTSLALGLAIRHIRPRKVHVVENIRPLARAVDRQVHIDHGDASHIVYVDADSLILEDLRPFLDANELAYVDCYVRDRFRGRVHCGVHIARADLVRAMREVDVAAESSWAGRGPVLRPEAFRRHLALRRLQPDVQLKTFHILHDHFQQYTDVFAKYALREVRSRTAWSRAVLEEAMPGWGSEPDFAVAREAVHHARAAVPTDVSPRALARYLESLSRPAADAVARLGLPALPPLTPAEVRTAAADNPLALGPVPRRPKVFCLGPPGTGIRSLVAALHEIGHDLAHHPLGAADLAALRRRDGAFPALDHYDGLTSSYALPSLPALDARHPGARFILTARPTEDWLRTVERLWRTPWPAGAPRAERAAHEEVARLFREWFDCGNTFDSERLADSYTKQQRLVRAYFADRPGDLLTVDLTAGDGWERLAPFLGHPVPSRPFPHVR</sequence>
<gene>
    <name evidence="1" type="ORF">GCM10010361_29490</name>
</gene>
<dbReference type="Pfam" id="PF17784">
    <property type="entry name" value="Sulfotransfer_4"/>
    <property type="match status" value="1"/>
</dbReference>
<evidence type="ECO:0008006" key="3">
    <source>
        <dbReference type="Google" id="ProtNLM"/>
    </source>
</evidence>
<dbReference type="Proteomes" id="UP001500909">
    <property type="component" value="Unassembled WGS sequence"/>
</dbReference>
<name>A0ABP3JT98_9ACTN</name>
<dbReference type="PANTHER" id="PTHR36978:SF4">
    <property type="entry name" value="P-LOOP CONTAINING NUCLEOSIDE TRIPHOSPHATE HYDROLASE PROTEIN"/>
    <property type="match status" value="1"/>
</dbReference>
<protein>
    <recommendedName>
        <fullName evidence="3">Sulfotransferase family protein</fullName>
    </recommendedName>
</protein>
<comment type="caution">
    <text evidence="1">The sequence shown here is derived from an EMBL/GenBank/DDBJ whole genome shotgun (WGS) entry which is preliminary data.</text>
</comment>
<organism evidence="1 2">
    <name type="scientific">Streptomyces olivaceiscleroticus</name>
    <dbReference type="NCBI Taxonomy" id="68245"/>
    <lineage>
        <taxon>Bacteria</taxon>
        <taxon>Bacillati</taxon>
        <taxon>Actinomycetota</taxon>
        <taxon>Actinomycetes</taxon>
        <taxon>Kitasatosporales</taxon>
        <taxon>Streptomycetaceae</taxon>
        <taxon>Streptomyces</taxon>
    </lineage>
</organism>
<proteinExistence type="predicted"/>
<dbReference type="Gene3D" id="3.40.50.300">
    <property type="entry name" value="P-loop containing nucleotide triphosphate hydrolases"/>
    <property type="match status" value="1"/>
</dbReference>
<dbReference type="EMBL" id="BAAABY010000023">
    <property type="protein sequence ID" value="GAA0463680.1"/>
    <property type="molecule type" value="Genomic_DNA"/>
</dbReference>
<evidence type="ECO:0000313" key="1">
    <source>
        <dbReference type="EMBL" id="GAA0463680.1"/>
    </source>
</evidence>
<dbReference type="PANTHER" id="PTHR36978">
    <property type="entry name" value="P-LOOP CONTAINING NUCLEOTIDE TRIPHOSPHATE HYDROLASE"/>
    <property type="match status" value="1"/>
</dbReference>
<accession>A0ABP3JT98</accession>
<dbReference type="InterPro" id="IPR040632">
    <property type="entry name" value="Sulfotransfer_4"/>
</dbReference>
<dbReference type="RefSeq" id="WP_346095388.1">
    <property type="nucleotide sequence ID" value="NZ_BAAABY010000023.1"/>
</dbReference>
<evidence type="ECO:0000313" key="2">
    <source>
        <dbReference type="Proteomes" id="UP001500909"/>
    </source>
</evidence>
<dbReference type="InterPro" id="IPR027417">
    <property type="entry name" value="P-loop_NTPase"/>
</dbReference>